<dbReference type="EMBL" id="LNGE01000005">
    <property type="protein sequence ID" value="KYC46097.1"/>
    <property type="molecule type" value="Genomic_DNA"/>
</dbReference>
<evidence type="ECO:0000313" key="2">
    <source>
        <dbReference type="EMBL" id="KYC48335.1"/>
    </source>
</evidence>
<evidence type="ECO:0000313" key="1">
    <source>
        <dbReference type="EMBL" id="KYC46097.1"/>
    </source>
</evidence>
<sequence>MLRIEILNKDLNDEKINKLLSIVTAISDSDQVGVVIIEE</sequence>
<organism evidence="3 6">
    <name type="scientific">Candidatus Methanofastidiosum methylothiophilum</name>
    <dbReference type="NCBI Taxonomy" id="1705564"/>
    <lineage>
        <taxon>Archaea</taxon>
        <taxon>Methanobacteriati</taxon>
        <taxon>Methanobacteriota</taxon>
        <taxon>Stenosarchaea group</taxon>
        <taxon>Candidatus Methanofastidiosia</taxon>
        <taxon>Candidatus Methanofastidiosales</taxon>
        <taxon>Candidatus Methanofastidiosaceae</taxon>
        <taxon>Candidatus Methanofastidiosum</taxon>
    </lineage>
</organism>
<dbReference type="Proteomes" id="UP000091929">
    <property type="component" value="Unassembled WGS sequence"/>
</dbReference>
<dbReference type="EMBL" id="LNGF01000007">
    <property type="protein sequence ID" value="KYC48335.1"/>
    <property type="molecule type" value="Genomic_DNA"/>
</dbReference>
<proteinExistence type="predicted"/>
<comment type="caution">
    <text evidence="3">The sequence shown here is derived from an EMBL/GenBank/DDBJ whole genome shotgun (WGS) entry which is preliminary data.</text>
</comment>
<dbReference type="Proteomes" id="UP000092401">
    <property type="component" value="Unassembled WGS sequence"/>
</dbReference>
<accession>A0A150ITY4</accession>
<evidence type="ECO:0000313" key="5">
    <source>
        <dbReference type="Proteomes" id="UP000092401"/>
    </source>
</evidence>
<dbReference type="AlphaFoldDB" id="A0A150J218"/>
<gene>
    <name evidence="1" type="ORF">APG10_00308</name>
    <name evidence="2" type="ORF">APG11_00458</name>
    <name evidence="3" type="ORF">APG12_00427</name>
</gene>
<evidence type="ECO:0000313" key="3">
    <source>
        <dbReference type="EMBL" id="KYC51004.1"/>
    </source>
</evidence>
<evidence type="ECO:0000313" key="6">
    <source>
        <dbReference type="Proteomes" id="UP000092403"/>
    </source>
</evidence>
<dbReference type="EMBL" id="LNJC01000005">
    <property type="protein sequence ID" value="KYC51004.1"/>
    <property type="molecule type" value="Genomic_DNA"/>
</dbReference>
<accession>A0A150J218</accession>
<name>A0A150J218_9EURY</name>
<reference evidence="4 5" key="1">
    <citation type="journal article" date="2016" name="ISME J.">
        <title>Chasing the elusive Euryarchaeota class WSA2: genomes reveal a uniquely fastidious methyl-reducing methanogen.</title>
        <authorList>
            <person name="Nobu M.K."/>
            <person name="Narihiro T."/>
            <person name="Kuroda K."/>
            <person name="Mei R."/>
            <person name="Liu W.T."/>
        </authorList>
    </citation>
    <scope>NUCLEOTIDE SEQUENCE [LARGE SCALE GENOMIC DNA]</scope>
    <source>
        <strain evidence="1">B03fssc0709_Meth_Bin005</strain>
        <strain evidence="2">B15fssc0709_Meth_Bin003</strain>
        <strain evidence="3">BMIXfssc0709_Meth_Bin006</strain>
    </source>
</reference>
<accession>A0A150IMC7</accession>
<evidence type="ECO:0000313" key="4">
    <source>
        <dbReference type="Proteomes" id="UP000091929"/>
    </source>
</evidence>
<protein>
    <submittedName>
        <fullName evidence="3">Uncharacterized protein</fullName>
    </submittedName>
</protein>
<dbReference type="Proteomes" id="UP000092403">
    <property type="component" value="Unassembled WGS sequence"/>
</dbReference>